<organism evidence="4 5">
    <name type="scientific">Kockovaella imperatae</name>
    <dbReference type="NCBI Taxonomy" id="4999"/>
    <lineage>
        <taxon>Eukaryota</taxon>
        <taxon>Fungi</taxon>
        <taxon>Dikarya</taxon>
        <taxon>Basidiomycota</taxon>
        <taxon>Agaricomycotina</taxon>
        <taxon>Tremellomycetes</taxon>
        <taxon>Tremellales</taxon>
        <taxon>Cuniculitremaceae</taxon>
        <taxon>Kockovaella</taxon>
    </lineage>
</organism>
<dbReference type="Gene3D" id="3.10.490.10">
    <property type="entry name" value="Gamma-glutamyl cyclotransferase-like"/>
    <property type="match status" value="1"/>
</dbReference>
<feature type="domain" description="Aminotransferase class V" evidence="2">
    <location>
        <begin position="384"/>
        <end position="566"/>
    </location>
</feature>
<dbReference type="InterPro" id="IPR015422">
    <property type="entry name" value="PyrdxlP-dep_Trfase_small"/>
</dbReference>
<accession>A0A1Y1UTV6</accession>
<dbReference type="AlphaFoldDB" id="A0A1Y1UTV6"/>
<dbReference type="EMBL" id="NBSH01000001">
    <property type="protein sequence ID" value="ORX40856.1"/>
    <property type="molecule type" value="Genomic_DNA"/>
</dbReference>
<feature type="domain" description="Gamma-glutamylcyclotransferase AIG2-like" evidence="3">
    <location>
        <begin position="16"/>
        <end position="148"/>
    </location>
</feature>
<dbReference type="SUPFAM" id="SSF53383">
    <property type="entry name" value="PLP-dependent transferases"/>
    <property type="match status" value="1"/>
</dbReference>
<dbReference type="CDD" id="cd06661">
    <property type="entry name" value="GGCT_like"/>
    <property type="match status" value="1"/>
</dbReference>
<reference evidence="4 5" key="1">
    <citation type="submission" date="2017-03" db="EMBL/GenBank/DDBJ databases">
        <title>Widespread Adenine N6-methylation of Active Genes in Fungi.</title>
        <authorList>
            <consortium name="DOE Joint Genome Institute"/>
            <person name="Mondo S.J."/>
            <person name="Dannebaum R.O."/>
            <person name="Kuo R.C."/>
            <person name="Louie K.B."/>
            <person name="Bewick A.J."/>
            <person name="Labutti K."/>
            <person name="Haridas S."/>
            <person name="Kuo A."/>
            <person name="Salamov A."/>
            <person name="Ahrendt S.R."/>
            <person name="Lau R."/>
            <person name="Bowen B.P."/>
            <person name="Lipzen A."/>
            <person name="Sullivan W."/>
            <person name="Andreopoulos W.B."/>
            <person name="Clum A."/>
            <person name="Lindquist E."/>
            <person name="Daum C."/>
            <person name="Northen T.R."/>
            <person name="Ramamoorthy G."/>
            <person name="Schmitz R.J."/>
            <person name="Gryganskyi A."/>
            <person name="Culley D."/>
            <person name="Magnuson J."/>
            <person name="James T.Y."/>
            <person name="O'Malley M.A."/>
            <person name="Stajich J.E."/>
            <person name="Spatafora J.W."/>
            <person name="Visel A."/>
            <person name="Grigoriev I.V."/>
        </authorList>
    </citation>
    <scope>NUCLEOTIDE SEQUENCE [LARGE SCALE GENOMIC DNA]</scope>
    <source>
        <strain evidence="4 5">NRRL Y-17943</strain>
    </source>
</reference>
<protein>
    <submittedName>
        <fullName evidence="4">Pyridoxal phosphate-dependent transferase</fullName>
    </submittedName>
</protein>
<keyword evidence="1" id="KW-0663">Pyridoxal phosphate</keyword>
<dbReference type="OrthoDB" id="5978656at2759"/>
<dbReference type="GO" id="GO:0016740">
    <property type="term" value="F:transferase activity"/>
    <property type="evidence" value="ECO:0007669"/>
    <property type="project" value="UniProtKB-KW"/>
</dbReference>
<name>A0A1Y1UTV6_9TREE</name>
<keyword evidence="4" id="KW-0808">Transferase</keyword>
<keyword evidence="5" id="KW-1185">Reference proteome</keyword>
<dbReference type="SUPFAM" id="SSF110857">
    <property type="entry name" value="Gamma-glutamyl cyclotransferase-like"/>
    <property type="match status" value="1"/>
</dbReference>
<evidence type="ECO:0000256" key="1">
    <source>
        <dbReference type="ARBA" id="ARBA00022898"/>
    </source>
</evidence>
<dbReference type="InterPro" id="IPR009288">
    <property type="entry name" value="AIG2-like_dom"/>
</dbReference>
<dbReference type="STRING" id="4999.A0A1Y1UTV6"/>
<evidence type="ECO:0000259" key="3">
    <source>
        <dbReference type="Pfam" id="PF06094"/>
    </source>
</evidence>
<feature type="domain" description="Aminotransferase class V" evidence="2">
    <location>
        <begin position="268"/>
        <end position="347"/>
    </location>
</feature>
<evidence type="ECO:0000313" key="4">
    <source>
        <dbReference type="EMBL" id="ORX40856.1"/>
    </source>
</evidence>
<gene>
    <name evidence="4" type="ORF">BD324DRAFT_612323</name>
</gene>
<dbReference type="PANTHER" id="PTHR43092:SF2">
    <property type="entry name" value="HERCYNYLCYSTEINE SULFOXIDE LYASE"/>
    <property type="match status" value="1"/>
</dbReference>
<dbReference type="RefSeq" id="XP_021874535.1">
    <property type="nucleotide sequence ID" value="XM_022014382.1"/>
</dbReference>
<evidence type="ECO:0000259" key="2">
    <source>
        <dbReference type="Pfam" id="PF00266"/>
    </source>
</evidence>
<dbReference type="Gene3D" id="3.40.640.10">
    <property type="entry name" value="Type I PLP-dependent aspartate aminotransferase-like (Major domain)"/>
    <property type="match status" value="1"/>
</dbReference>
<dbReference type="InterPro" id="IPR015424">
    <property type="entry name" value="PyrdxlP-dep_Trfase"/>
</dbReference>
<dbReference type="InterPro" id="IPR015421">
    <property type="entry name" value="PyrdxlP-dep_Trfase_major"/>
</dbReference>
<sequence length="667" mass="75854">MTRLGSMDPAEQKHNFFFYGTLMVPAILERVLRHPTDHLTFEDAILPGFTRHCVKGQDYPAVTSVEQSHELMASTGPLDARDMDTRGTLVKGLSLKDIRPLDLFEDIEYTRVMTTVHVLGPSTVLQSQPKHWTGVSRSEEAWVYIWNESLSLLDPKIWSFEDFLRDKAHLWTGSETSEFFEDSAKYHNPNAAVQDSASEVIIAGQKVEGYPDFGHGMLKFWLFPRELTYLNNGSYGATPIPVIEATKRLHEQIEQFPDLFMRRSWLPLLNNSRSQVAKIINAKYDEVVIVKNTTMGISTVTDNIDWQDGDVIVIYDTTYGAMSQMMKCVCDRHPKVNLEIIKVTQPCSHASVVKQTEEVLAKYNEAVHQNPSDARAPKDKRQGQRVRLLLIDSIASNPGVVMPWEDVVGLCHKYGVLSLVDAAHSIGQQKLDVKRSDPDFLATNCHKWLMSHRGSAVFYVPLRNQHLIRSSNPTSAGYESRRFPTEGVNRPWEFAKQWEWNGTQDWAPLMSIAPAVEFRRSIGGEERIMEYNHSLAMEGGKRISKRWGTELMENEDPKDGVLTACMVNVALPDFPPAKSVEEEFELRKYFEQGLLDENVFAPPYLHAGKWWTRFSCQVWNELSDFDRTAEVFEKLCEGVRQGKHLDIHVAPTDTLHEVGDLASQADI</sequence>
<dbReference type="InterPro" id="IPR000192">
    <property type="entry name" value="Aminotrans_V_dom"/>
</dbReference>
<evidence type="ECO:0000313" key="5">
    <source>
        <dbReference type="Proteomes" id="UP000193218"/>
    </source>
</evidence>
<comment type="caution">
    <text evidence="4">The sequence shown here is derived from an EMBL/GenBank/DDBJ whole genome shotgun (WGS) entry which is preliminary data.</text>
</comment>
<dbReference type="GeneID" id="33556190"/>
<dbReference type="Proteomes" id="UP000193218">
    <property type="component" value="Unassembled WGS sequence"/>
</dbReference>
<dbReference type="InterPro" id="IPR013024">
    <property type="entry name" value="GGCT-like"/>
</dbReference>
<dbReference type="Pfam" id="PF06094">
    <property type="entry name" value="GGACT"/>
    <property type="match status" value="1"/>
</dbReference>
<proteinExistence type="predicted"/>
<dbReference type="Gene3D" id="3.90.1150.10">
    <property type="entry name" value="Aspartate Aminotransferase, domain 1"/>
    <property type="match status" value="1"/>
</dbReference>
<dbReference type="InParanoid" id="A0A1Y1UTV6"/>
<dbReference type="FunCoup" id="A0A1Y1UTV6">
    <property type="interactions" value="13"/>
</dbReference>
<dbReference type="Pfam" id="PF00266">
    <property type="entry name" value="Aminotran_5"/>
    <property type="match status" value="2"/>
</dbReference>
<dbReference type="PANTHER" id="PTHR43092">
    <property type="entry name" value="L-CYSTEINE DESULFHYDRASE"/>
    <property type="match status" value="1"/>
</dbReference>
<dbReference type="InterPro" id="IPR036568">
    <property type="entry name" value="GGCT-like_sf"/>
</dbReference>